<dbReference type="PANTHER" id="PTHR30290:SF72">
    <property type="entry name" value="HTH-TYPE TRANSCRIPTIONAL REGULATOR SGRR"/>
    <property type="match status" value="1"/>
</dbReference>
<dbReference type="SUPFAM" id="SSF46785">
    <property type="entry name" value="Winged helix' DNA-binding domain"/>
    <property type="match status" value="1"/>
</dbReference>
<feature type="domain" description="Transcriptional regulator SgrR N-terminal HTH" evidence="3">
    <location>
        <begin position="6"/>
        <end position="118"/>
    </location>
</feature>
<evidence type="ECO:0000313" key="5">
    <source>
        <dbReference type="Proteomes" id="UP000800303"/>
    </source>
</evidence>
<dbReference type="PANTHER" id="PTHR30290">
    <property type="entry name" value="PERIPLASMIC BINDING COMPONENT OF ABC TRANSPORTER"/>
    <property type="match status" value="1"/>
</dbReference>
<comment type="caution">
    <text evidence="4">The sequence shown here is derived from an EMBL/GenBank/DDBJ whole genome shotgun (WGS) entry which is preliminary data.</text>
</comment>
<keyword evidence="5" id="KW-1185">Reference proteome</keyword>
<dbReference type="InterPro" id="IPR025370">
    <property type="entry name" value="SgrR_HTH_N"/>
</dbReference>
<evidence type="ECO:0008006" key="6">
    <source>
        <dbReference type="Google" id="ProtNLM"/>
    </source>
</evidence>
<accession>A0ABX0F3T7</accession>
<feature type="domain" description="Solute-binding protein family 5" evidence="2">
    <location>
        <begin position="178"/>
        <end position="480"/>
    </location>
</feature>
<evidence type="ECO:0000313" key="4">
    <source>
        <dbReference type="EMBL" id="NGZ74554.1"/>
    </source>
</evidence>
<gene>
    <name evidence="4" type="ORF">GYN08_04430</name>
</gene>
<dbReference type="Gene3D" id="3.40.190.10">
    <property type="entry name" value="Periplasmic binding protein-like II"/>
    <property type="match status" value="1"/>
</dbReference>
<dbReference type="Pfam" id="PF12793">
    <property type="entry name" value="SgrR_N"/>
    <property type="match status" value="1"/>
</dbReference>
<proteinExistence type="predicted"/>
<evidence type="ECO:0000256" key="1">
    <source>
        <dbReference type="ARBA" id="ARBA00023125"/>
    </source>
</evidence>
<dbReference type="SUPFAM" id="SSF53850">
    <property type="entry name" value="Periplasmic binding protein-like II"/>
    <property type="match status" value="1"/>
</dbReference>
<dbReference type="RefSeq" id="WP_166272815.1">
    <property type="nucleotide sequence ID" value="NZ_JAAFGS010000001.1"/>
</dbReference>
<dbReference type="Gene3D" id="3.10.105.10">
    <property type="entry name" value="Dipeptide-binding Protein, Domain 3"/>
    <property type="match status" value="1"/>
</dbReference>
<dbReference type="EMBL" id="JAAFGS010000001">
    <property type="protein sequence ID" value="NGZ74554.1"/>
    <property type="molecule type" value="Genomic_DNA"/>
</dbReference>
<sequence length="594" mass="67675">MDNGMMQYLRIYDHLKDGRSGGEEEASVTVAQLAELLYCTPRNVKFVLRKLEESGWIHWIPGRGRGNGSKLRFLRSAEEVLELRVRSLLEQGRASDALDLVAQSGVDEVLKARLWSQFSLYLGLHSEPADSSDCDVLRMIRYRKMEKLDTSAVYTAFEVYILGQIHDTLIKYDASADKFQPRLAHRWESNERGDRWTFYLRKGVRFHNGRLMTSADVRETLLRLRRKDSPALSLLRDIEEAETPGEYTVTFRLSRPNAFFLHLAGSLYMAVVPAESDDGELPVGSGPFRISELSEHRLSLSAFDGYYGYRPLLDRVDVWFMPSGDVSGHTYHLSEDDEVEGSRQVDSPAQGCRYLIFNFRRPGPHHHDDFRKAMRILYDRELLVRELGGDRLAPASGFLPRFSSSADIAPGTLDEARDLLLSSGYAGETVRLVFTDKKEEWIEANWLRRRAEDIGLRLEPCPQKPALGYPQAEEGDLAIASEVLEDDWELDLLNFFLNGINYLGRMLLDEQRGELLALFEGFMTENEAGRAEIFARAQRLLAANNWLLYGAHTSHRAYFNRSLYGLRMGSLGFPNLSRLWVRGEDCGCDAPGKH</sequence>
<dbReference type="InterPro" id="IPR039424">
    <property type="entry name" value="SBP_5"/>
</dbReference>
<evidence type="ECO:0000259" key="3">
    <source>
        <dbReference type="Pfam" id="PF12793"/>
    </source>
</evidence>
<dbReference type="Proteomes" id="UP000800303">
    <property type="component" value="Unassembled WGS sequence"/>
</dbReference>
<dbReference type="InterPro" id="IPR036390">
    <property type="entry name" value="WH_DNA-bd_sf"/>
</dbReference>
<name>A0ABX0F3T7_9BACL</name>
<organism evidence="4 5">
    <name type="scientific">Saccharibacillus alkalitolerans</name>
    <dbReference type="NCBI Taxonomy" id="2705290"/>
    <lineage>
        <taxon>Bacteria</taxon>
        <taxon>Bacillati</taxon>
        <taxon>Bacillota</taxon>
        <taxon>Bacilli</taxon>
        <taxon>Bacillales</taxon>
        <taxon>Paenibacillaceae</taxon>
        <taxon>Saccharibacillus</taxon>
    </lineage>
</organism>
<dbReference type="Pfam" id="PF00496">
    <property type="entry name" value="SBP_bac_5"/>
    <property type="match status" value="1"/>
</dbReference>
<protein>
    <recommendedName>
        <fullName evidence="6">ABC transporter substrate-binding protein</fullName>
    </recommendedName>
</protein>
<keyword evidence="1" id="KW-0238">DNA-binding</keyword>
<evidence type="ECO:0000259" key="2">
    <source>
        <dbReference type="Pfam" id="PF00496"/>
    </source>
</evidence>
<reference evidence="4 5" key="1">
    <citation type="submission" date="2020-01" db="EMBL/GenBank/DDBJ databases">
        <title>Polyphasic characterisation and genomic insights into a novel alkali tolerant bacterium VR-M41.</title>
        <authorList>
            <person name="Vemuluri V.R."/>
        </authorList>
    </citation>
    <scope>NUCLEOTIDE SEQUENCE [LARGE SCALE GENOMIC DNA]</scope>
    <source>
        <strain evidence="4 5">VR-M41</strain>
    </source>
</reference>
<dbReference type="InterPro" id="IPR000914">
    <property type="entry name" value="SBP_5_dom"/>
</dbReference>